<evidence type="ECO:0000256" key="1">
    <source>
        <dbReference type="SAM" id="MobiDB-lite"/>
    </source>
</evidence>
<sequence>ASRNREDACASDPRRPPPAVDHGVGQLARLVVFGARLLALAGRGGGARRGGRERRRKPDRQRSFQHALGLVARGRGRALRILRGHRRRLLRRDRSPGRAVATPPRRRRPFPCAAGGRLWRKPAARRADGRLAAVGRVCRDEFGRPRRHPAALGPATLLHVRESDDWTLESARSR</sequence>
<reference evidence="3" key="1">
    <citation type="journal article" date="2013" name="Nature">
        <title>Pan genome of the phytoplankton Emiliania underpins its global distribution.</title>
        <authorList>
            <person name="Read B.A."/>
            <person name="Kegel J."/>
            <person name="Klute M.J."/>
            <person name="Kuo A."/>
            <person name="Lefebvre S.C."/>
            <person name="Maumus F."/>
            <person name="Mayer C."/>
            <person name="Miller J."/>
            <person name="Monier A."/>
            <person name="Salamov A."/>
            <person name="Young J."/>
            <person name="Aguilar M."/>
            <person name="Claverie J.M."/>
            <person name="Frickenhaus S."/>
            <person name="Gonzalez K."/>
            <person name="Herman E.K."/>
            <person name="Lin Y.C."/>
            <person name="Napier J."/>
            <person name="Ogata H."/>
            <person name="Sarno A.F."/>
            <person name="Shmutz J."/>
            <person name="Schroeder D."/>
            <person name="de Vargas C."/>
            <person name="Verret F."/>
            <person name="von Dassow P."/>
            <person name="Valentin K."/>
            <person name="Van de Peer Y."/>
            <person name="Wheeler G."/>
            <person name="Dacks J.B."/>
            <person name="Delwiche C.F."/>
            <person name="Dyhrman S.T."/>
            <person name="Glockner G."/>
            <person name="John U."/>
            <person name="Richards T."/>
            <person name="Worden A.Z."/>
            <person name="Zhang X."/>
            <person name="Grigoriev I.V."/>
            <person name="Allen A.E."/>
            <person name="Bidle K."/>
            <person name="Borodovsky M."/>
            <person name="Bowler C."/>
            <person name="Brownlee C."/>
            <person name="Cock J.M."/>
            <person name="Elias M."/>
            <person name="Gladyshev V.N."/>
            <person name="Groth M."/>
            <person name="Guda C."/>
            <person name="Hadaegh A."/>
            <person name="Iglesias-Rodriguez M.D."/>
            <person name="Jenkins J."/>
            <person name="Jones B.M."/>
            <person name="Lawson T."/>
            <person name="Leese F."/>
            <person name="Lindquist E."/>
            <person name="Lobanov A."/>
            <person name="Lomsadze A."/>
            <person name="Malik S.B."/>
            <person name="Marsh M.E."/>
            <person name="Mackinder L."/>
            <person name="Mock T."/>
            <person name="Mueller-Roeber B."/>
            <person name="Pagarete A."/>
            <person name="Parker M."/>
            <person name="Probert I."/>
            <person name="Quesneville H."/>
            <person name="Raines C."/>
            <person name="Rensing S.A."/>
            <person name="Riano-Pachon D.M."/>
            <person name="Richier S."/>
            <person name="Rokitta S."/>
            <person name="Shiraiwa Y."/>
            <person name="Soanes D.M."/>
            <person name="van der Giezen M."/>
            <person name="Wahlund T.M."/>
            <person name="Williams B."/>
            <person name="Wilson W."/>
            <person name="Wolfe G."/>
            <person name="Wurch L.L."/>
        </authorList>
    </citation>
    <scope>NUCLEOTIDE SEQUENCE</scope>
</reference>
<dbReference type="KEGG" id="ehx:EMIHUDRAFT_459073"/>
<reference evidence="2" key="2">
    <citation type="submission" date="2024-10" db="UniProtKB">
        <authorList>
            <consortium name="EnsemblProtists"/>
        </authorList>
    </citation>
    <scope>IDENTIFICATION</scope>
</reference>
<feature type="region of interest" description="Disordered" evidence="1">
    <location>
        <begin position="90"/>
        <end position="114"/>
    </location>
</feature>
<feature type="region of interest" description="Disordered" evidence="1">
    <location>
        <begin position="43"/>
        <end position="62"/>
    </location>
</feature>
<dbReference type="PaxDb" id="2903-EOD16965"/>
<dbReference type="RefSeq" id="XP_005769394.1">
    <property type="nucleotide sequence ID" value="XM_005769337.1"/>
</dbReference>
<dbReference type="Proteomes" id="UP000013827">
    <property type="component" value="Unassembled WGS sequence"/>
</dbReference>
<feature type="region of interest" description="Disordered" evidence="1">
    <location>
        <begin position="1"/>
        <end position="22"/>
    </location>
</feature>
<evidence type="ECO:0000313" key="3">
    <source>
        <dbReference type="Proteomes" id="UP000013827"/>
    </source>
</evidence>
<dbReference type="EnsemblProtists" id="EOD16965">
    <property type="protein sequence ID" value="EOD16965"/>
    <property type="gene ID" value="EMIHUDRAFT_459073"/>
</dbReference>
<feature type="compositionally biased region" description="Basic residues" evidence="1">
    <location>
        <begin position="49"/>
        <end position="59"/>
    </location>
</feature>
<proteinExistence type="predicted"/>
<dbReference type="HOGENOM" id="CLU_1544064_0_0_1"/>
<keyword evidence="3" id="KW-1185">Reference proteome</keyword>
<evidence type="ECO:0000313" key="2">
    <source>
        <dbReference type="EnsemblProtists" id="EOD16965"/>
    </source>
</evidence>
<name>A0A0D3J0D0_EMIH1</name>
<dbReference type="GeneID" id="17263113"/>
<dbReference type="AlphaFoldDB" id="A0A0D3J0D0"/>
<feature type="compositionally biased region" description="Basic and acidic residues" evidence="1">
    <location>
        <begin position="1"/>
        <end position="15"/>
    </location>
</feature>
<accession>A0A0D3J0D0</accession>
<organism evidence="2 3">
    <name type="scientific">Emiliania huxleyi (strain CCMP1516)</name>
    <dbReference type="NCBI Taxonomy" id="280463"/>
    <lineage>
        <taxon>Eukaryota</taxon>
        <taxon>Haptista</taxon>
        <taxon>Haptophyta</taxon>
        <taxon>Prymnesiophyceae</taxon>
        <taxon>Isochrysidales</taxon>
        <taxon>Noelaerhabdaceae</taxon>
        <taxon>Emiliania</taxon>
    </lineage>
</organism>
<protein>
    <submittedName>
        <fullName evidence="2">Uncharacterized protein</fullName>
    </submittedName>
</protein>